<feature type="region of interest" description="Disordered" evidence="1">
    <location>
        <begin position="123"/>
        <end position="144"/>
    </location>
</feature>
<sequence length="144" mass="15709">MASLVLTDSSQLTFDSQHLGRVGRWFGATGGQGTSPLIDPSPHPRPPAIINPGGTLATFASFLIRVGGHVDFDVRTVWFVFAGTVEVRSSNTRRLGLGRFRPGVLGSDPNRSQLTDYIRAVPRRRPPTPNTMLLELSDRSRVAE</sequence>
<proteinExistence type="predicted"/>
<name>A0A7R9G5T8_TIMSH</name>
<protein>
    <submittedName>
        <fullName evidence="2">Uncharacterized protein</fullName>
    </submittedName>
</protein>
<accession>A0A7R9G5T8</accession>
<evidence type="ECO:0000313" key="2">
    <source>
        <dbReference type="EMBL" id="CAD7267216.1"/>
    </source>
</evidence>
<dbReference type="AlphaFoldDB" id="A0A7R9G5T8"/>
<dbReference type="EMBL" id="OC008676">
    <property type="protein sequence ID" value="CAD7267216.1"/>
    <property type="molecule type" value="Genomic_DNA"/>
</dbReference>
<gene>
    <name evidence="2" type="ORF">TSIB3V08_LOCUS11230</name>
</gene>
<reference evidence="2" key="1">
    <citation type="submission" date="2020-11" db="EMBL/GenBank/DDBJ databases">
        <authorList>
            <person name="Tran Van P."/>
        </authorList>
    </citation>
    <scope>NUCLEOTIDE SEQUENCE</scope>
</reference>
<organism evidence="2">
    <name type="scientific">Timema shepardi</name>
    <name type="common">Walking stick</name>
    <dbReference type="NCBI Taxonomy" id="629360"/>
    <lineage>
        <taxon>Eukaryota</taxon>
        <taxon>Metazoa</taxon>
        <taxon>Ecdysozoa</taxon>
        <taxon>Arthropoda</taxon>
        <taxon>Hexapoda</taxon>
        <taxon>Insecta</taxon>
        <taxon>Pterygota</taxon>
        <taxon>Neoptera</taxon>
        <taxon>Polyneoptera</taxon>
        <taxon>Phasmatodea</taxon>
        <taxon>Timematodea</taxon>
        <taxon>Timematoidea</taxon>
        <taxon>Timematidae</taxon>
        <taxon>Timema</taxon>
    </lineage>
</organism>
<evidence type="ECO:0000256" key="1">
    <source>
        <dbReference type="SAM" id="MobiDB-lite"/>
    </source>
</evidence>